<keyword evidence="3" id="KW-1185">Reference proteome</keyword>
<gene>
    <name evidence="2" type="ORF">BLCOC_06330</name>
</gene>
<organism evidence="2 3">
    <name type="scientific">Blautia producta</name>
    <dbReference type="NCBI Taxonomy" id="33035"/>
    <lineage>
        <taxon>Bacteria</taxon>
        <taxon>Bacillati</taxon>
        <taxon>Bacillota</taxon>
        <taxon>Clostridia</taxon>
        <taxon>Lachnospirales</taxon>
        <taxon>Lachnospiraceae</taxon>
        <taxon>Blautia</taxon>
    </lineage>
</organism>
<evidence type="ECO:0000313" key="3">
    <source>
        <dbReference type="Proteomes" id="UP001325248"/>
    </source>
</evidence>
<dbReference type="EMBL" id="CP136422">
    <property type="protein sequence ID" value="WPX72297.1"/>
    <property type="molecule type" value="Genomic_DNA"/>
</dbReference>
<accession>A0ABZ0U505</accession>
<keyword evidence="1" id="KW-0472">Membrane</keyword>
<evidence type="ECO:0000256" key="1">
    <source>
        <dbReference type="SAM" id="Phobius"/>
    </source>
</evidence>
<proteinExistence type="predicted"/>
<evidence type="ECO:0000313" key="2">
    <source>
        <dbReference type="EMBL" id="WPX72297.1"/>
    </source>
</evidence>
<name>A0ABZ0U505_9FIRM</name>
<feature type="transmembrane region" description="Helical" evidence="1">
    <location>
        <begin position="27"/>
        <end position="45"/>
    </location>
</feature>
<dbReference type="Proteomes" id="UP001325248">
    <property type="component" value="Chromosome"/>
</dbReference>
<protein>
    <submittedName>
        <fullName evidence="2">Uncharacterized protein</fullName>
    </submittedName>
</protein>
<reference evidence="2" key="1">
    <citation type="submission" date="2023-10" db="EMBL/GenBank/DDBJ databases">
        <title>Genome sequence of Blautia coccoides DSM 935.</title>
        <authorList>
            <person name="Boeer T."/>
            <person name="Bengelsdorf F.R."/>
            <person name="Daniel R."/>
            <person name="Poehlein A."/>
        </authorList>
    </citation>
    <scope>NUCLEOTIDE SEQUENCE [LARGE SCALE GENOMIC DNA]</scope>
    <source>
        <strain evidence="2">DSM 935</strain>
    </source>
</reference>
<keyword evidence="1" id="KW-1133">Transmembrane helix</keyword>
<sequence>MEIGEQYNEWLVTQMQRLQKTCRRGRILVWCLGITNLACLGVLVLPEYEVPDILQASFQVPDSVIYEESEIRSGILSNNIINVSGCTADLQLCIPPEMDGRYQILIYIEEKLFYQSDILYPGTNLPMVELSKKPEIGTYRGRIVVRDLAFDREVVYQQRNITLICGGDEKDEQPHVIEGGRG</sequence>
<keyword evidence="1" id="KW-0812">Transmembrane</keyword>